<dbReference type="GO" id="GO:0004360">
    <property type="term" value="F:glutamine-fructose-6-phosphate transaminase (isomerizing) activity"/>
    <property type="evidence" value="ECO:0007669"/>
    <property type="project" value="UniProtKB-EC"/>
</dbReference>
<feature type="domain" description="Glutamine amidotransferase type-2" evidence="8">
    <location>
        <begin position="43"/>
        <end position="282"/>
    </location>
</feature>
<evidence type="ECO:0000256" key="3">
    <source>
        <dbReference type="ARBA" id="ARBA00016090"/>
    </source>
</evidence>
<proteinExistence type="predicted"/>
<evidence type="ECO:0000259" key="9">
    <source>
        <dbReference type="PROSITE" id="PS51464"/>
    </source>
</evidence>
<dbReference type="PROSITE" id="PS51464">
    <property type="entry name" value="SIS"/>
    <property type="match status" value="2"/>
</dbReference>
<evidence type="ECO:0000256" key="2">
    <source>
        <dbReference type="ARBA" id="ARBA00012916"/>
    </source>
</evidence>
<feature type="domain" description="SIS" evidence="9">
    <location>
        <begin position="527"/>
        <end position="671"/>
    </location>
</feature>
<dbReference type="FunFam" id="3.40.50.10490:FF:000036">
    <property type="entry name" value="Glutamine-fructose-6-phosphate transaminase (Isomerizing), variant"/>
    <property type="match status" value="1"/>
</dbReference>
<evidence type="ECO:0000313" key="10">
    <source>
        <dbReference type="EMBL" id="KAL0481483.1"/>
    </source>
</evidence>
<organism evidence="10 11">
    <name type="scientific">Acrasis kona</name>
    <dbReference type="NCBI Taxonomy" id="1008807"/>
    <lineage>
        <taxon>Eukaryota</taxon>
        <taxon>Discoba</taxon>
        <taxon>Heterolobosea</taxon>
        <taxon>Tetramitia</taxon>
        <taxon>Eutetramitia</taxon>
        <taxon>Acrasidae</taxon>
        <taxon>Acrasis</taxon>
    </lineage>
</organism>
<dbReference type="CDD" id="cd05009">
    <property type="entry name" value="SIS_GlmS_GlmD_2"/>
    <property type="match status" value="1"/>
</dbReference>
<protein>
    <recommendedName>
        <fullName evidence="3">Glutamine--fructose-6-phosphate aminotransferase [isomerizing]</fullName>
        <ecNumber evidence="2">2.6.1.16</ecNumber>
    </recommendedName>
</protein>
<name>A0AAW2YWW3_9EUKA</name>
<dbReference type="GO" id="GO:0006002">
    <property type="term" value="P:fructose 6-phosphate metabolic process"/>
    <property type="evidence" value="ECO:0007669"/>
    <property type="project" value="TreeGrafter"/>
</dbReference>
<dbReference type="Gene3D" id="3.40.50.10490">
    <property type="entry name" value="Glucose-6-phosphate isomerase like protein, domain 1"/>
    <property type="match status" value="2"/>
</dbReference>
<dbReference type="InterPro" id="IPR046348">
    <property type="entry name" value="SIS_dom_sf"/>
</dbReference>
<evidence type="ECO:0000256" key="1">
    <source>
        <dbReference type="ARBA" id="ARBA00001031"/>
    </source>
</evidence>
<accession>A0AAW2YWW3</accession>
<dbReference type="AlphaFoldDB" id="A0AAW2YWW3"/>
<dbReference type="InterPro" id="IPR005855">
    <property type="entry name" value="GFAT"/>
</dbReference>
<evidence type="ECO:0000256" key="6">
    <source>
        <dbReference type="ARBA" id="ARBA00022737"/>
    </source>
</evidence>
<dbReference type="EC" id="2.6.1.16" evidence="2"/>
<dbReference type="InterPro" id="IPR017932">
    <property type="entry name" value="GATase_2_dom"/>
</dbReference>
<evidence type="ECO:0000256" key="4">
    <source>
        <dbReference type="ARBA" id="ARBA00022576"/>
    </source>
</evidence>
<dbReference type="NCBIfam" id="NF001484">
    <property type="entry name" value="PRK00331.1"/>
    <property type="match status" value="1"/>
</dbReference>
<comment type="caution">
    <text evidence="10">The sequence shown here is derived from an EMBL/GenBank/DDBJ whole genome shotgun (WGS) entry which is preliminary data.</text>
</comment>
<feature type="domain" description="SIS" evidence="9">
    <location>
        <begin position="352"/>
        <end position="492"/>
    </location>
</feature>
<sequence>MPSKDEVSRRRATVLSAHLNPHQRSTTHLTCYPRQQMGHSDACGIIAFISKDEPAFNYLMEGLTILQNRGYDSAGICTLTKTDKETYQLQMSKYASLNTTSDALIRLQTSQQEHRNNNIGMAHTRWATHGGKTDRNAHPHPDHSNRLAVVHNGVIENAGEIKQELIKDHGITFRSETDTEVVAQLLSVNLQKVEKQDSALSHQDALLRALEITISSLEGTWGLVIISRELPDRLIAVCNGSPLVVGLSDSRNFIASESSAFSRYTQQMITLVDHEIAIVKADDVQLVNKDAAVLKDRTSKVQEDEHVTLSPDPYPHWTIKEIMEQPQAVSRALNFGGRLASDKTVMLGGLDHNQGLLEPIKHLVIAACGTSLYAARFGAKMMRHLRCFETVQVVDAAELEADDFAVHDGGLLVISQSGETADVFRCVQLAEELNIPRFSIVNKVGSLIARSTMCGVYVNAGREHAVASTKAFSCQVTVLCLVALWFAQVRDAHGMTQQRQTLVSALHRLPTHIGMISNKIRDQCKVIAKKLVPHNSMFVLGKGLGESIAQEGSLKIKEITYLHAEGYSSGALKHGPFALISDGTPIVVLCLDDKHLSLNLTCLHEVQARNAYVIAITDIPNKLKTEMNPNVPGEILTIPHNGVLTAMLAVVPLQLIAYELACAKGINCDKPRNLAKTVTVK</sequence>
<evidence type="ECO:0000256" key="5">
    <source>
        <dbReference type="ARBA" id="ARBA00022679"/>
    </source>
</evidence>
<dbReference type="PANTHER" id="PTHR10937:SF0">
    <property type="entry name" value="GLUTAMINE--FRUCTOSE-6-PHOSPHATE TRANSAMINASE (ISOMERIZING)"/>
    <property type="match status" value="1"/>
</dbReference>
<dbReference type="PANTHER" id="PTHR10937">
    <property type="entry name" value="GLUCOSAMINE--FRUCTOSE-6-PHOSPHATE AMINOTRANSFERASE, ISOMERIZING"/>
    <property type="match status" value="1"/>
</dbReference>
<evidence type="ECO:0000313" key="11">
    <source>
        <dbReference type="Proteomes" id="UP001431209"/>
    </source>
</evidence>
<dbReference type="GO" id="GO:0006047">
    <property type="term" value="P:UDP-N-acetylglucosamine metabolic process"/>
    <property type="evidence" value="ECO:0007669"/>
    <property type="project" value="TreeGrafter"/>
</dbReference>
<evidence type="ECO:0000259" key="8">
    <source>
        <dbReference type="PROSITE" id="PS51278"/>
    </source>
</evidence>
<keyword evidence="7" id="KW-0315">Glutamine amidotransferase</keyword>
<dbReference type="EMBL" id="JAOPGA020000768">
    <property type="protein sequence ID" value="KAL0481483.1"/>
    <property type="molecule type" value="Genomic_DNA"/>
</dbReference>
<dbReference type="PROSITE" id="PS51278">
    <property type="entry name" value="GATASE_TYPE_2"/>
    <property type="match status" value="1"/>
</dbReference>
<keyword evidence="6" id="KW-0677">Repeat</keyword>
<dbReference type="GO" id="GO:0006487">
    <property type="term" value="P:protein N-linked glycosylation"/>
    <property type="evidence" value="ECO:0007669"/>
    <property type="project" value="TreeGrafter"/>
</dbReference>
<dbReference type="InterPro" id="IPR035490">
    <property type="entry name" value="GlmS/FrlB_SIS"/>
</dbReference>
<dbReference type="CDD" id="cd00714">
    <property type="entry name" value="GFAT"/>
    <property type="match status" value="1"/>
</dbReference>
<dbReference type="NCBIfam" id="TIGR01135">
    <property type="entry name" value="glmS"/>
    <property type="match status" value="1"/>
</dbReference>
<dbReference type="Gene3D" id="3.60.20.10">
    <property type="entry name" value="Glutamine Phosphoribosylpyrophosphate, subunit 1, domain 1"/>
    <property type="match status" value="1"/>
</dbReference>
<dbReference type="Pfam" id="PF01380">
    <property type="entry name" value="SIS"/>
    <property type="match status" value="2"/>
</dbReference>
<dbReference type="GO" id="GO:0097367">
    <property type="term" value="F:carbohydrate derivative binding"/>
    <property type="evidence" value="ECO:0007669"/>
    <property type="project" value="InterPro"/>
</dbReference>
<evidence type="ECO:0000256" key="7">
    <source>
        <dbReference type="ARBA" id="ARBA00022962"/>
    </source>
</evidence>
<dbReference type="InterPro" id="IPR001347">
    <property type="entry name" value="SIS_dom"/>
</dbReference>
<dbReference type="SUPFAM" id="SSF53697">
    <property type="entry name" value="SIS domain"/>
    <property type="match status" value="1"/>
</dbReference>
<dbReference type="FunFam" id="3.60.20.10:FF:000006">
    <property type="entry name" value="Glutamine--fructose-6-phosphate aminotransferase [isomerizing]"/>
    <property type="match status" value="1"/>
</dbReference>
<gene>
    <name evidence="10" type="ORF">AKO1_011234</name>
</gene>
<dbReference type="Pfam" id="PF13522">
    <property type="entry name" value="GATase_6"/>
    <property type="match status" value="1"/>
</dbReference>
<dbReference type="InterPro" id="IPR029055">
    <property type="entry name" value="Ntn_hydrolases_N"/>
</dbReference>
<dbReference type="InterPro" id="IPR035466">
    <property type="entry name" value="GlmS/AgaS_SIS"/>
</dbReference>
<keyword evidence="5" id="KW-0808">Transferase</keyword>
<dbReference type="Proteomes" id="UP001431209">
    <property type="component" value="Unassembled WGS sequence"/>
</dbReference>
<dbReference type="InterPro" id="IPR047084">
    <property type="entry name" value="GFAT_N"/>
</dbReference>
<comment type="catalytic activity">
    <reaction evidence="1">
        <text>D-fructose 6-phosphate + L-glutamine = D-glucosamine 6-phosphate + L-glutamate</text>
        <dbReference type="Rhea" id="RHEA:13237"/>
        <dbReference type="ChEBI" id="CHEBI:29985"/>
        <dbReference type="ChEBI" id="CHEBI:58359"/>
        <dbReference type="ChEBI" id="CHEBI:58725"/>
        <dbReference type="ChEBI" id="CHEBI:61527"/>
        <dbReference type="EC" id="2.6.1.16"/>
    </reaction>
</comment>
<dbReference type="SUPFAM" id="SSF56235">
    <property type="entry name" value="N-terminal nucleophile aminohydrolases (Ntn hydrolases)"/>
    <property type="match status" value="1"/>
</dbReference>
<keyword evidence="4" id="KW-0032">Aminotransferase</keyword>
<dbReference type="CDD" id="cd05008">
    <property type="entry name" value="SIS_GlmS_GlmD_1"/>
    <property type="match status" value="1"/>
</dbReference>
<reference evidence="10 11" key="1">
    <citation type="submission" date="2024-03" db="EMBL/GenBank/DDBJ databases">
        <title>The Acrasis kona genome and developmental transcriptomes reveal deep origins of eukaryotic multicellular pathways.</title>
        <authorList>
            <person name="Sheikh S."/>
            <person name="Fu C.-J."/>
            <person name="Brown M.W."/>
            <person name="Baldauf S.L."/>
        </authorList>
    </citation>
    <scope>NUCLEOTIDE SEQUENCE [LARGE SCALE GENOMIC DNA]</scope>
    <source>
        <strain evidence="10 11">ATCC MYA-3509</strain>
    </source>
</reference>
<keyword evidence="11" id="KW-1185">Reference proteome</keyword>